<dbReference type="Pfam" id="PF00085">
    <property type="entry name" value="Thioredoxin"/>
    <property type="match status" value="1"/>
</dbReference>
<dbReference type="EMBL" id="BSPX01000047">
    <property type="protein sequence ID" value="GLT23401.1"/>
    <property type="molecule type" value="Genomic_DNA"/>
</dbReference>
<dbReference type="CDD" id="cd02947">
    <property type="entry name" value="TRX_family"/>
    <property type="match status" value="1"/>
</dbReference>
<evidence type="ECO:0000259" key="2">
    <source>
        <dbReference type="PROSITE" id="PS51352"/>
    </source>
</evidence>
<feature type="domain" description="Thioredoxin" evidence="2">
    <location>
        <begin position="17"/>
        <end position="131"/>
    </location>
</feature>
<dbReference type="Proteomes" id="UP001157167">
    <property type="component" value="Unassembled WGS sequence"/>
</dbReference>
<gene>
    <name evidence="3" type="ORF">GCM10007933_28670</name>
</gene>
<dbReference type="Gene3D" id="3.40.30.10">
    <property type="entry name" value="Glutaredoxin"/>
    <property type="match status" value="1"/>
</dbReference>
<accession>A0ABQ6FFS6</accession>
<organism evidence="3 4">
    <name type="scientific">Zoogloea oryzae</name>
    <dbReference type="NCBI Taxonomy" id="310767"/>
    <lineage>
        <taxon>Bacteria</taxon>
        <taxon>Pseudomonadati</taxon>
        <taxon>Pseudomonadota</taxon>
        <taxon>Betaproteobacteria</taxon>
        <taxon>Rhodocyclales</taxon>
        <taxon>Zoogloeaceae</taxon>
        <taxon>Zoogloea</taxon>
    </lineage>
</organism>
<keyword evidence="4" id="KW-1185">Reference proteome</keyword>
<dbReference type="InterPro" id="IPR013766">
    <property type="entry name" value="Thioredoxin_domain"/>
</dbReference>
<reference evidence="4" key="1">
    <citation type="journal article" date="2019" name="Int. J. Syst. Evol. Microbiol.">
        <title>The Global Catalogue of Microorganisms (GCM) 10K type strain sequencing project: providing services to taxonomists for standard genome sequencing and annotation.</title>
        <authorList>
            <consortium name="The Broad Institute Genomics Platform"/>
            <consortium name="The Broad Institute Genome Sequencing Center for Infectious Disease"/>
            <person name="Wu L."/>
            <person name="Ma J."/>
        </authorList>
    </citation>
    <scope>NUCLEOTIDE SEQUENCE [LARGE SCALE GENOMIC DNA]</scope>
    <source>
        <strain evidence="4">NBRC 102407</strain>
    </source>
</reference>
<name>A0ABQ6FFS6_9RHOO</name>
<dbReference type="RefSeq" id="WP_284188607.1">
    <property type="nucleotide sequence ID" value="NZ_BSPX01000047.1"/>
</dbReference>
<dbReference type="PROSITE" id="PS51352">
    <property type="entry name" value="THIOREDOXIN_2"/>
    <property type="match status" value="1"/>
</dbReference>
<protein>
    <recommendedName>
        <fullName evidence="2">Thioredoxin domain-containing protein</fullName>
    </recommendedName>
</protein>
<feature type="signal peptide" evidence="1">
    <location>
        <begin position="1"/>
        <end position="25"/>
    </location>
</feature>
<feature type="chain" id="PRO_5045557615" description="Thioredoxin domain-containing protein" evidence="1">
    <location>
        <begin position="26"/>
        <end position="134"/>
    </location>
</feature>
<dbReference type="SUPFAM" id="SSF52833">
    <property type="entry name" value="Thioredoxin-like"/>
    <property type="match status" value="1"/>
</dbReference>
<proteinExistence type="predicted"/>
<evidence type="ECO:0000256" key="1">
    <source>
        <dbReference type="SAM" id="SignalP"/>
    </source>
</evidence>
<comment type="caution">
    <text evidence="3">The sequence shown here is derived from an EMBL/GenBank/DDBJ whole genome shotgun (WGS) entry which is preliminary data.</text>
</comment>
<sequence>MNRLAPSPRLVTALACLLAPLAAHALEIQPYSAQALAAAQSAGKPVAVHFHAPWCPTCRAQAKVFDGFRQDASLPLPLLVADYDSERALRQQLGVRTQSTLIVWRGTQETARLAGETDPDRLRAALHSATAAAQ</sequence>
<evidence type="ECO:0000313" key="4">
    <source>
        <dbReference type="Proteomes" id="UP001157167"/>
    </source>
</evidence>
<keyword evidence="1" id="KW-0732">Signal</keyword>
<dbReference type="InterPro" id="IPR036249">
    <property type="entry name" value="Thioredoxin-like_sf"/>
</dbReference>
<evidence type="ECO:0000313" key="3">
    <source>
        <dbReference type="EMBL" id="GLT23401.1"/>
    </source>
</evidence>